<reference evidence="2" key="1">
    <citation type="submission" date="2022-03" db="EMBL/GenBank/DDBJ databases">
        <title>De novo assembled genomes of Belliella spp. (Cyclobacteriaceae) strains.</title>
        <authorList>
            <person name="Szabo A."/>
            <person name="Korponai K."/>
            <person name="Felfoldi T."/>
        </authorList>
    </citation>
    <scope>NUCLEOTIDE SEQUENCE</scope>
    <source>
        <strain evidence="2">DSM 111903</strain>
    </source>
</reference>
<evidence type="ECO:0000259" key="1">
    <source>
        <dbReference type="Pfam" id="PF22016"/>
    </source>
</evidence>
<dbReference type="Pfam" id="PF22016">
    <property type="entry name" value="DUF6933"/>
    <property type="match status" value="1"/>
</dbReference>
<evidence type="ECO:0000313" key="3">
    <source>
        <dbReference type="Proteomes" id="UP001165430"/>
    </source>
</evidence>
<sequence length="171" mass="20264">MKNINAILSIYSSKKLTPLLGKNFHKTTPKVVAEKINPLYCWFGDIYYLDRKKYLIFCNAKTRVIFMIGPYQVDNKIHFMNIFHDQLKKHLSKFFADPENYFEKVEDIGYLEKPDKGATAFLNRVKEDLNYSKAYRKSEGNQMKLPEDFEIMFERYPISIKGKFFSQKIDS</sequence>
<organism evidence="2 3">
    <name type="scientific">Belliella alkalica</name>
    <dbReference type="NCBI Taxonomy" id="1730871"/>
    <lineage>
        <taxon>Bacteria</taxon>
        <taxon>Pseudomonadati</taxon>
        <taxon>Bacteroidota</taxon>
        <taxon>Cytophagia</taxon>
        <taxon>Cytophagales</taxon>
        <taxon>Cyclobacteriaceae</taxon>
        <taxon>Belliella</taxon>
    </lineage>
</organism>
<dbReference type="EMBL" id="JAKZGO010000026">
    <property type="protein sequence ID" value="MCH7415602.1"/>
    <property type="molecule type" value="Genomic_DNA"/>
</dbReference>
<accession>A0ABS9VGN7</accession>
<protein>
    <recommendedName>
        <fullName evidence="1">DUF6933 domain-containing protein</fullName>
    </recommendedName>
</protein>
<name>A0ABS9VGN7_9BACT</name>
<dbReference type="Proteomes" id="UP001165430">
    <property type="component" value="Unassembled WGS sequence"/>
</dbReference>
<evidence type="ECO:0000313" key="2">
    <source>
        <dbReference type="EMBL" id="MCH7415602.1"/>
    </source>
</evidence>
<dbReference type="InterPro" id="IPR053864">
    <property type="entry name" value="DUF6933"/>
</dbReference>
<feature type="domain" description="DUF6933" evidence="1">
    <location>
        <begin position="12"/>
        <end position="139"/>
    </location>
</feature>
<proteinExistence type="predicted"/>
<gene>
    <name evidence="2" type="ORF">MM213_19020</name>
</gene>
<dbReference type="RefSeq" id="WP_241414479.1">
    <property type="nucleotide sequence ID" value="NZ_JAKZGO010000026.1"/>
</dbReference>
<comment type="caution">
    <text evidence="2">The sequence shown here is derived from an EMBL/GenBank/DDBJ whole genome shotgun (WGS) entry which is preliminary data.</text>
</comment>
<keyword evidence="3" id="KW-1185">Reference proteome</keyword>